<proteinExistence type="predicted"/>
<evidence type="ECO:0000313" key="2">
    <source>
        <dbReference type="Proteomes" id="UP001302321"/>
    </source>
</evidence>
<evidence type="ECO:0000313" key="1">
    <source>
        <dbReference type="EMBL" id="KAK4170914.1"/>
    </source>
</evidence>
<sequence length="77" mass="9049">YCRNIEEEQPEFRRHLDDGQGREDLLRYPSFIGARIGRIYYDESRWVAEKLVDIQEPRPKEAFLSYVTTVGVMGIVA</sequence>
<dbReference type="EMBL" id="MU866708">
    <property type="protein sequence ID" value="KAK4170914.1"/>
    <property type="molecule type" value="Genomic_DNA"/>
</dbReference>
<reference evidence="1" key="2">
    <citation type="submission" date="2023-05" db="EMBL/GenBank/DDBJ databases">
        <authorList>
            <consortium name="Lawrence Berkeley National Laboratory"/>
            <person name="Steindorff A."/>
            <person name="Hensen N."/>
            <person name="Bonometti L."/>
            <person name="Westerberg I."/>
            <person name="Brannstrom I.O."/>
            <person name="Guillou S."/>
            <person name="Cros-Aarteil S."/>
            <person name="Calhoun S."/>
            <person name="Haridas S."/>
            <person name="Kuo A."/>
            <person name="Mondo S."/>
            <person name="Pangilinan J."/>
            <person name="Riley R."/>
            <person name="Labutti K."/>
            <person name="Andreopoulos B."/>
            <person name="Lipzen A."/>
            <person name="Chen C."/>
            <person name="Yanf M."/>
            <person name="Daum C."/>
            <person name="Ng V."/>
            <person name="Clum A."/>
            <person name="Ohm R."/>
            <person name="Martin F."/>
            <person name="Silar P."/>
            <person name="Natvig D."/>
            <person name="Lalanne C."/>
            <person name="Gautier V."/>
            <person name="Ament-Velasquez S.L."/>
            <person name="Kruys A."/>
            <person name="Hutchinson M.I."/>
            <person name="Powell A.J."/>
            <person name="Barry K."/>
            <person name="Miller A.N."/>
            <person name="Grigoriev I.V."/>
            <person name="Debuchy R."/>
            <person name="Gladieux P."/>
            <person name="Thoren M.H."/>
            <person name="Johannesson H."/>
        </authorList>
    </citation>
    <scope>NUCLEOTIDE SEQUENCE</scope>
    <source>
        <strain evidence="1">CBS 892.96</strain>
    </source>
</reference>
<keyword evidence="2" id="KW-1185">Reference proteome</keyword>
<dbReference type="Proteomes" id="UP001302321">
    <property type="component" value="Unassembled WGS sequence"/>
</dbReference>
<gene>
    <name evidence="1" type="ORF">QBC36DRAFT_341004</name>
</gene>
<dbReference type="AlphaFoldDB" id="A0AAN6VW61"/>
<name>A0AAN6VW61_9PEZI</name>
<reference evidence="1" key="1">
    <citation type="journal article" date="2023" name="Mol. Phylogenet. Evol.">
        <title>Genome-scale phylogeny and comparative genomics of the fungal order Sordariales.</title>
        <authorList>
            <person name="Hensen N."/>
            <person name="Bonometti L."/>
            <person name="Westerberg I."/>
            <person name="Brannstrom I.O."/>
            <person name="Guillou S."/>
            <person name="Cros-Aarteil S."/>
            <person name="Calhoun S."/>
            <person name="Haridas S."/>
            <person name="Kuo A."/>
            <person name="Mondo S."/>
            <person name="Pangilinan J."/>
            <person name="Riley R."/>
            <person name="LaButti K."/>
            <person name="Andreopoulos B."/>
            <person name="Lipzen A."/>
            <person name="Chen C."/>
            <person name="Yan M."/>
            <person name="Daum C."/>
            <person name="Ng V."/>
            <person name="Clum A."/>
            <person name="Steindorff A."/>
            <person name="Ohm R.A."/>
            <person name="Martin F."/>
            <person name="Silar P."/>
            <person name="Natvig D.O."/>
            <person name="Lalanne C."/>
            <person name="Gautier V."/>
            <person name="Ament-Velasquez S.L."/>
            <person name="Kruys A."/>
            <person name="Hutchinson M.I."/>
            <person name="Powell A.J."/>
            <person name="Barry K."/>
            <person name="Miller A.N."/>
            <person name="Grigoriev I.V."/>
            <person name="Debuchy R."/>
            <person name="Gladieux P."/>
            <person name="Hiltunen Thoren M."/>
            <person name="Johannesson H."/>
        </authorList>
    </citation>
    <scope>NUCLEOTIDE SEQUENCE</scope>
    <source>
        <strain evidence="1">CBS 892.96</strain>
    </source>
</reference>
<feature type="non-terminal residue" evidence="1">
    <location>
        <position position="1"/>
    </location>
</feature>
<accession>A0AAN6VW61</accession>
<comment type="caution">
    <text evidence="1">The sequence shown here is derived from an EMBL/GenBank/DDBJ whole genome shotgun (WGS) entry which is preliminary data.</text>
</comment>
<organism evidence="1 2">
    <name type="scientific">Triangularia setosa</name>
    <dbReference type="NCBI Taxonomy" id="2587417"/>
    <lineage>
        <taxon>Eukaryota</taxon>
        <taxon>Fungi</taxon>
        <taxon>Dikarya</taxon>
        <taxon>Ascomycota</taxon>
        <taxon>Pezizomycotina</taxon>
        <taxon>Sordariomycetes</taxon>
        <taxon>Sordariomycetidae</taxon>
        <taxon>Sordariales</taxon>
        <taxon>Podosporaceae</taxon>
        <taxon>Triangularia</taxon>
    </lineage>
</organism>
<protein>
    <submittedName>
        <fullName evidence="1">Uncharacterized protein</fullName>
    </submittedName>
</protein>